<dbReference type="GO" id="GO:0008270">
    <property type="term" value="F:zinc ion binding"/>
    <property type="evidence" value="ECO:0007669"/>
    <property type="project" value="UniProtKB-KW"/>
</dbReference>
<feature type="compositionally biased region" description="Basic residues" evidence="5">
    <location>
        <begin position="641"/>
        <end position="652"/>
    </location>
</feature>
<organism evidence="8 9">
    <name type="scientific">Spizellomyces punctatus (strain DAOM BR117)</name>
    <dbReference type="NCBI Taxonomy" id="645134"/>
    <lineage>
        <taxon>Eukaryota</taxon>
        <taxon>Fungi</taxon>
        <taxon>Fungi incertae sedis</taxon>
        <taxon>Chytridiomycota</taxon>
        <taxon>Chytridiomycota incertae sedis</taxon>
        <taxon>Chytridiomycetes</taxon>
        <taxon>Spizellomycetales</taxon>
        <taxon>Spizellomycetaceae</taxon>
        <taxon>Spizellomyces</taxon>
    </lineage>
</organism>
<dbReference type="Gene3D" id="3.30.40.10">
    <property type="entry name" value="Zinc/RING finger domain, C3HC4 (zinc finger)"/>
    <property type="match status" value="1"/>
</dbReference>
<dbReference type="AlphaFoldDB" id="A0A0L0HRK7"/>
<dbReference type="InterPro" id="IPR001394">
    <property type="entry name" value="Peptidase_C19_UCH"/>
</dbReference>
<dbReference type="GeneID" id="27684864"/>
<dbReference type="InterPro" id="IPR001607">
    <property type="entry name" value="Znf_UBP"/>
</dbReference>
<dbReference type="OMA" id="KSHNFWL"/>
<proteinExistence type="predicted"/>
<reference evidence="8 9" key="1">
    <citation type="submission" date="2009-08" db="EMBL/GenBank/DDBJ databases">
        <title>The Genome Sequence of Spizellomyces punctatus strain DAOM BR117.</title>
        <authorList>
            <consortium name="The Broad Institute Genome Sequencing Platform"/>
            <person name="Russ C."/>
            <person name="Cuomo C."/>
            <person name="Shea T."/>
            <person name="Young S.K."/>
            <person name="Zeng Q."/>
            <person name="Koehrsen M."/>
            <person name="Haas B."/>
            <person name="Borodovsky M."/>
            <person name="Guigo R."/>
            <person name="Alvarado L."/>
            <person name="Berlin A."/>
            <person name="Bochicchio J."/>
            <person name="Borenstein D."/>
            <person name="Chapman S."/>
            <person name="Chen Z."/>
            <person name="Engels R."/>
            <person name="Freedman E."/>
            <person name="Gellesch M."/>
            <person name="Goldberg J."/>
            <person name="Griggs A."/>
            <person name="Gujja S."/>
            <person name="Heiman D."/>
            <person name="Hepburn T."/>
            <person name="Howarth C."/>
            <person name="Jen D."/>
            <person name="Larson L."/>
            <person name="Lewis B."/>
            <person name="Mehta T."/>
            <person name="Park D."/>
            <person name="Pearson M."/>
            <person name="Roberts A."/>
            <person name="Saif S."/>
            <person name="Shenoy N."/>
            <person name="Sisk P."/>
            <person name="Stolte C."/>
            <person name="Sykes S."/>
            <person name="Thomson T."/>
            <person name="Walk T."/>
            <person name="White J."/>
            <person name="Yandava C."/>
            <person name="Burger G."/>
            <person name="Gray M.W."/>
            <person name="Holland P.W.H."/>
            <person name="King N."/>
            <person name="Lang F.B.F."/>
            <person name="Roger A.J."/>
            <person name="Ruiz-Trillo I."/>
            <person name="Lander E."/>
            <person name="Nusbaum C."/>
        </authorList>
    </citation>
    <scope>NUCLEOTIDE SEQUENCE [LARGE SCALE GENOMIC DNA]</scope>
    <source>
        <strain evidence="8 9">DAOM BR117</strain>
    </source>
</reference>
<dbReference type="PROSITE" id="PS50271">
    <property type="entry name" value="ZF_UBP"/>
    <property type="match status" value="1"/>
</dbReference>
<dbReference type="VEuPathDB" id="FungiDB:SPPG_01180"/>
<evidence type="ECO:0000313" key="9">
    <source>
        <dbReference type="Proteomes" id="UP000053201"/>
    </source>
</evidence>
<feature type="region of interest" description="Disordered" evidence="5">
    <location>
        <begin position="129"/>
        <end position="154"/>
    </location>
</feature>
<gene>
    <name evidence="8" type="ORF">SPPG_01180</name>
</gene>
<dbReference type="Proteomes" id="UP000053201">
    <property type="component" value="Unassembled WGS sequence"/>
</dbReference>
<dbReference type="PROSITE" id="PS50235">
    <property type="entry name" value="USP_3"/>
    <property type="match status" value="1"/>
</dbReference>
<feature type="region of interest" description="Disordered" evidence="5">
    <location>
        <begin position="199"/>
        <end position="222"/>
    </location>
</feature>
<evidence type="ECO:0000256" key="2">
    <source>
        <dbReference type="ARBA" id="ARBA00022771"/>
    </source>
</evidence>
<keyword evidence="9" id="KW-1185">Reference proteome</keyword>
<dbReference type="InterPro" id="IPR028889">
    <property type="entry name" value="USP"/>
</dbReference>
<protein>
    <submittedName>
        <fullName evidence="8">Uncharacterized protein</fullName>
    </submittedName>
</protein>
<dbReference type="Pfam" id="PF00443">
    <property type="entry name" value="UCH"/>
    <property type="match status" value="1"/>
</dbReference>
<dbReference type="InParanoid" id="A0A0L0HRK7"/>
<name>A0A0L0HRK7_SPIPD</name>
<keyword evidence="2 4" id="KW-0863">Zinc-finger</keyword>
<feature type="compositionally biased region" description="Polar residues" evidence="5">
    <location>
        <begin position="204"/>
        <end position="214"/>
    </location>
</feature>
<feature type="region of interest" description="Disordered" evidence="5">
    <location>
        <begin position="514"/>
        <end position="652"/>
    </location>
</feature>
<dbReference type="PANTHER" id="PTHR21646">
    <property type="entry name" value="UBIQUITIN CARBOXYL-TERMINAL HYDROLASE"/>
    <property type="match status" value="1"/>
</dbReference>
<dbReference type="PANTHER" id="PTHR21646:SF19">
    <property type="entry name" value="UBIQUITIN CARBOXYL-TERMINAL HYDROLASE 3"/>
    <property type="match status" value="1"/>
</dbReference>
<dbReference type="GO" id="GO:0016579">
    <property type="term" value="P:protein deubiquitination"/>
    <property type="evidence" value="ECO:0007669"/>
    <property type="project" value="InterPro"/>
</dbReference>
<dbReference type="RefSeq" id="XP_016611757.1">
    <property type="nucleotide sequence ID" value="XM_016749506.1"/>
</dbReference>
<evidence type="ECO:0000259" key="6">
    <source>
        <dbReference type="PROSITE" id="PS50235"/>
    </source>
</evidence>
<dbReference type="GO" id="GO:0004843">
    <property type="term" value="F:cysteine-type deubiquitinase activity"/>
    <property type="evidence" value="ECO:0007669"/>
    <property type="project" value="InterPro"/>
</dbReference>
<dbReference type="InterPro" id="IPR013083">
    <property type="entry name" value="Znf_RING/FYVE/PHD"/>
</dbReference>
<dbReference type="SUPFAM" id="SSF54001">
    <property type="entry name" value="Cysteine proteinases"/>
    <property type="match status" value="1"/>
</dbReference>
<dbReference type="OrthoDB" id="420187at2759"/>
<evidence type="ECO:0000259" key="7">
    <source>
        <dbReference type="PROSITE" id="PS50271"/>
    </source>
</evidence>
<dbReference type="InterPro" id="IPR050185">
    <property type="entry name" value="Ub_carboxyl-term_hydrolase"/>
</dbReference>
<dbReference type="InterPro" id="IPR038765">
    <property type="entry name" value="Papain-like_cys_pep_sf"/>
</dbReference>
<dbReference type="STRING" id="645134.A0A0L0HRK7"/>
<feature type="domain" description="UBP-type" evidence="7">
    <location>
        <begin position="1"/>
        <end position="118"/>
    </location>
</feature>
<dbReference type="EMBL" id="KQ257451">
    <property type="protein sequence ID" value="KND03718.1"/>
    <property type="molecule type" value="Genomic_DNA"/>
</dbReference>
<feature type="compositionally biased region" description="Low complexity" evidence="5">
    <location>
        <begin position="543"/>
        <end position="558"/>
    </location>
</feature>
<keyword evidence="1" id="KW-0479">Metal-binding</keyword>
<evidence type="ECO:0000313" key="8">
    <source>
        <dbReference type="EMBL" id="KND03718.1"/>
    </source>
</evidence>
<evidence type="ECO:0000256" key="1">
    <source>
        <dbReference type="ARBA" id="ARBA00022723"/>
    </source>
</evidence>
<dbReference type="Pfam" id="PF02148">
    <property type="entry name" value="zf-UBP"/>
    <property type="match status" value="1"/>
</dbReference>
<dbReference type="SUPFAM" id="SSF57850">
    <property type="entry name" value="RING/U-box"/>
    <property type="match status" value="1"/>
</dbReference>
<dbReference type="Gene3D" id="3.90.70.10">
    <property type="entry name" value="Cysteine proteinases"/>
    <property type="match status" value="1"/>
</dbReference>
<feature type="compositionally biased region" description="Low complexity" evidence="5">
    <location>
        <begin position="602"/>
        <end position="613"/>
    </location>
</feature>
<feature type="domain" description="USP" evidence="6">
    <location>
        <begin position="161"/>
        <end position="505"/>
    </location>
</feature>
<evidence type="ECO:0000256" key="5">
    <source>
        <dbReference type="SAM" id="MobiDB-lite"/>
    </source>
</evidence>
<sequence length="652" mass="72941">MNCPHLTESRPDKVLEALEERSKCSSASSGTSNCSAVAELGCTGCGSREGRWVCLTCAEVNCSRFVEGHALAHFHTTKHPCAIDLDSTACYCYACDDYAHGSGQDNVLETLRRAVERVLSPPELECDESIQIQRGTGPSPPRRGKGRKRAATPQRKYNHVTGLSNLGNTCFMNVVMQTLCHTVTFQQYYLDIWPSTPRTPRTPNSADSHPTTPQISPPRITRRMSANKDISVWAETRALLREMWTDEALAVSPGTFLDAIWKNVPMFRGYQQQDAQEFIRYLLDRIHTELATQINPTPITRTFQGTLHNEVKCLNCGQSSLKTDPFLDLSLPIPERFVNRQNKVEQMVHPCTIDDCLRAFTEVEQLADSERYDCPHCLVLNRGPQPCTKRLSIDELPEVMCLHLKRFRYTNRRAARSKIDTYVQFPIEGLNMRPYTNRRQRGTPAIYDLYSAIVHHGSSGSGHYIAFVWSPDNDTWFEVNDTHVRPVTPDVLAQQSAYMLFYVRRKSVDGEVELEVEPDDEEGVGSMRIPTGNGHIEDPEVNSSSSPALSTSTSSSTSVAHPRPLKIKLRMRAGPESQDPNDVASAVNGHLGSPRRTAPKRSTSADSTSSGAAPPRGKRSKKRILVVEDSDSEDDLPLDKWKRRRKRDGAGT</sequence>
<dbReference type="SMART" id="SM00290">
    <property type="entry name" value="ZnF_UBP"/>
    <property type="match status" value="1"/>
</dbReference>
<dbReference type="PROSITE" id="PS00972">
    <property type="entry name" value="USP_1"/>
    <property type="match status" value="1"/>
</dbReference>
<accession>A0A0L0HRK7</accession>
<evidence type="ECO:0000256" key="4">
    <source>
        <dbReference type="PROSITE-ProRule" id="PRU00502"/>
    </source>
</evidence>
<dbReference type="InterPro" id="IPR018200">
    <property type="entry name" value="USP_CS"/>
</dbReference>
<feature type="compositionally biased region" description="Acidic residues" evidence="5">
    <location>
        <begin position="514"/>
        <end position="523"/>
    </location>
</feature>
<dbReference type="eggNOG" id="KOG1867">
    <property type="taxonomic scope" value="Eukaryota"/>
</dbReference>
<evidence type="ECO:0000256" key="3">
    <source>
        <dbReference type="ARBA" id="ARBA00022833"/>
    </source>
</evidence>
<keyword evidence="3" id="KW-0862">Zinc</keyword>